<dbReference type="PANTHER" id="PTHR10039">
    <property type="entry name" value="AMELOGENIN"/>
    <property type="match status" value="1"/>
</dbReference>
<dbReference type="Pfam" id="PF25053">
    <property type="entry name" value="DUF7791"/>
    <property type="match status" value="1"/>
</dbReference>
<dbReference type="InterPro" id="IPR027417">
    <property type="entry name" value="P-loop_NTPase"/>
</dbReference>
<feature type="region of interest" description="Disordered" evidence="2">
    <location>
        <begin position="294"/>
        <end position="314"/>
    </location>
</feature>
<dbReference type="PANTHER" id="PTHR10039:SF5">
    <property type="entry name" value="NACHT DOMAIN-CONTAINING PROTEIN"/>
    <property type="match status" value="1"/>
</dbReference>
<dbReference type="OrthoDB" id="443402at2759"/>
<dbReference type="EMBL" id="FJOG01000011">
    <property type="protein sequence ID" value="CZR57988.1"/>
    <property type="molecule type" value="Genomic_DNA"/>
</dbReference>
<evidence type="ECO:0000313" key="6">
    <source>
        <dbReference type="Proteomes" id="UP000184330"/>
    </source>
</evidence>
<evidence type="ECO:0000259" key="4">
    <source>
        <dbReference type="Pfam" id="PF25053"/>
    </source>
</evidence>
<dbReference type="AlphaFoldDB" id="A0A1L7WYY4"/>
<feature type="compositionally biased region" description="Low complexity" evidence="2">
    <location>
        <begin position="294"/>
        <end position="310"/>
    </location>
</feature>
<dbReference type="InterPro" id="IPR056884">
    <property type="entry name" value="NPHP3-like_N"/>
</dbReference>
<evidence type="ECO:0000256" key="2">
    <source>
        <dbReference type="SAM" id="MobiDB-lite"/>
    </source>
</evidence>
<evidence type="ECO:0000313" key="5">
    <source>
        <dbReference type="EMBL" id="CZR57988.1"/>
    </source>
</evidence>
<feature type="domain" description="DUF7791" evidence="4">
    <location>
        <begin position="668"/>
        <end position="814"/>
    </location>
</feature>
<dbReference type="STRING" id="576137.A0A1L7WYY4"/>
<feature type="region of interest" description="Disordered" evidence="2">
    <location>
        <begin position="107"/>
        <end position="129"/>
    </location>
</feature>
<evidence type="ECO:0000256" key="1">
    <source>
        <dbReference type="ARBA" id="ARBA00022737"/>
    </source>
</evidence>
<proteinExistence type="predicted"/>
<evidence type="ECO:0000259" key="3">
    <source>
        <dbReference type="Pfam" id="PF24883"/>
    </source>
</evidence>
<reference evidence="5 6" key="1">
    <citation type="submission" date="2016-03" db="EMBL/GenBank/DDBJ databases">
        <authorList>
            <person name="Ploux O."/>
        </authorList>
    </citation>
    <scope>NUCLEOTIDE SEQUENCE [LARGE SCALE GENOMIC DNA]</scope>
    <source>
        <strain evidence="5 6">UAMH 11012</strain>
    </source>
</reference>
<dbReference type="Pfam" id="PF24883">
    <property type="entry name" value="NPHP3_N"/>
    <property type="match status" value="1"/>
</dbReference>
<dbReference type="InterPro" id="IPR056693">
    <property type="entry name" value="DUF7791"/>
</dbReference>
<feature type="domain" description="Nephrocystin 3-like N-terminal" evidence="3">
    <location>
        <begin position="390"/>
        <end position="559"/>
    </location>
</feature>
<dbReference type="SUPFAM" id="SSF52540">
    <property type="entry name" value="P-loop containing nucleoside triphosphate hydrolases"/>
    <property type="match status" value="1"/>
</dbReference>
<protein>
    <recommendedName>
        <fullName evidence="7">NACHT domain-containing protein</fullName>
    </recommendedName>
</protein>
<feature type="compositionally biased region" description="Acidic residues" evidence="2">
    <location>
        <begin position="118"/>
        <end position="129"/>
    </location>
</feature>
<gene>
    <name evidence="5" type="ORF">PAC_07878</name>
</gene>
<organism evidence="5 6">
    <name type="scientific">Phialocephala subalpina</name>
    <dbReference type="NCBI Taxonomy" id="576137"/>
    <lineage>
        <taxon>Eukaryota</taxon>
        <taxon>Fungi</taxon>
        <taxon>Dikarya</taxon>
        <taxon>Ascomycota</taxon>
        <taxon>Pezizomycotina</taxon>
        <taxon>Leotiomycetes</taxon>
        <taxon>Helotiales</taxon>
        <taxon>Mollisiaceae</taxon>
        <taxon>Phialocephala</taxon>
        <taxon>Phialocephala fortinii species complex</taxon>
    </lineage>
</organism>
<keyword evidence="1" id="KW-0677">Repeat</keyword>
<evidence type="ECO:0008006" key="7">
    <source>
        <dbReference type="Google" id="ProtNLM"/>
    </source>
</evidence>
<keyword evidence="6" id="KW-1185">Reference proteome</keyword>
<name>A0A1L7WYY4_9HELO</name>
<dbReference type="Proteomes" id="UP000184330">
    <property type="component" value="Unassembled WGS sequence"/>
</dbReference>
<dbReference type="Gene3D" id="3.40.50.300">
    <property type="entry name" value="P-loop containing nucleotide triphosphate hydrolases"/>
    <property type="match status" value="1"/>
</dbReference>
<sequence>MDPLTALSLASSVAQLLDFGAKVYRETQEIARNGSSDSVKHLNLLSKDLETINTGILKRYKPLENRALTDEENGLVDVARQCRAISQEILDCTRSLISDEKLKKTNAKRPGYRHIADETGEASNEDEDKDEDLLAAKGRLDDEAKHAETNEFLNNGGPKSDEVLIKDPASEAVHDGDLGFKGAVIDILDSRIVARETAKNKQKFKSRWKVAKTSFKTVWNKHRLEDLGDRHVEYRAQLTLRLLVVLNAYQAQQSTTLSEVRSKSDEIIEALAIHSRNQAANLETVAAILTPRDGSPSTVVSNSGSKSSTKGRAIADDKWTRCEESTTFTNLGEEDPPNFSTQATRDCGRFILDALHFRGIHQRQESIPVAHKHTFDWVLRSTHGGDAWDSLLDWLERGSGCYWVSGKAGSGKSSLIKFLLGDTRLHEALQKWSRSEVHSHLVLGSFFFWYAGTTLQKSHEGLLRALLFAILGARPGLDISLFPDIYRQILTGRLHDTFELSEMELKLAFARLLKTIPADIRICLVIDGLDEYVGDLNELCDLLLGATKSQNIKILLSSRPIPICCQRFKRCPKLQLQDLTRLDIQRYVEGHLIVNSVLTEMEEIEAGVTSRLVNIIVTRASGVFLWVVLVVRILIKRLQDYDSIEEVLEEVNDLPPDLEQLYDRMLGSVNEKHRILSSKYLQLALKSLQISEAHPITPLQLFFAENEDYEGIIRNPLPALTEKKMRWACSSIEGRLRSRCCGLLEIQGPGERLIPEDESIPVTVGFFHRTVVEFLQLGTNWDRMTVVTSSTNFDAETALISSAVAEFQSMASAQARSTDDEGQYRLVWRASRMVVYEKNISDGLRVQFHNKYLPEFERVLLQTDSLIPLFSNMADREAAILLSTSRGFSRLILSFPQSFFFSCAIKASQWNVSILEKEILAPESPRLTIFYLLVHYVEETDARVRVQIFHSISSMKIEPSIPIPFALGGWVNDTPSNKRLSALFTSRWQSVQFPGANMCWTPWQFLLRYVRAITIFWSAPDVFNFQDPQMVLSLLDMILLMLRRGASLDNSVLGVQHNSFPDVAMHYTYSPRYLLYRLLKSIRFMASAPTSPCLAHIDDITSKAIEVDQFIGNDTEQNSFYSMDPEWNDKQPTGKGSIWQWAKLELGISENMLCEGKKYEAMFGRDSSSESCLNPRRLLLDRISGSEYKTISHQVEAEKDSSVMRYPFEIRTGVFGLRPPRARPEDIVCVLRGCNFHILEEKHPGIVKGELEQGLRLMN</sequence>
<accession>A0A1L7WYY4</accession>